<feature type="transmembrane region" description="Helical" evidence="1">
    <location>
        <begin position="101"/>
        <end position="124"/>
    </location>
</feature>
<name>A0A5N0T822_9MICO</name>
<keyword evidence="3" id="KW-1185">Reference proteome</keyword>
<reference evidence="3" key="1">
    <citation type="submission" date="2019-09" db="EMBL/GenBank/DDBJ databases">
        <title>Mumia zhuanghuii sp. nov. isolated from the intestinal contents of plateau pika (Ochotona curzoniae) in the Qinghai-Tibet plateau of China.</title>
        <authorList>
            <person name="Tian Z."/>
        </authorList>
    </citation>
    <scope>NUCLEOTIDE SEQUENCE [LARGE SCALE GENOMIC DNA]</scope>
    <source>
        <strain evidence="3">L-033</strain>
    </source>
</reference>
<comment type="caution">
    <text evidence="2">The sequence shown here is derived from an EMBL/GenBank/DDBJ whole genome shotgun (WGS) entry which is preliminary data.</text>
</comment>
<evidence type="ECO:0000313" key="3">
    <source>
        <dbReference type="Proteomes" id="UP000326838"/>
    </source>
</evidence>
<evidence type="ECO:0000313" key="2">
    <source>
        <dbReference type="EMBL" id="KAA9130644.1"/>
    </source>
</evidence>
<proteinExistence type="predicted"/>
<gene>
    <name evidence="2" type="ORF">F6B40_13480</name>
</gene>
<evidence type="ECO:0000256" key="1">
    <source>
        <dbReference type="SAM" id="Phobius"/>
    </source>
</evidence>
<feature type="transmembrane region" description="Helical" evidence="1">
    <location>
        <begin position="70"/>
        <end position="94"/>
    </location>
</feature>
<keyword evidence="1" id="KW-0472">Membrane</keyword>
<dbReference type="EMBL" id="VYUY01000019">
    <property type="protein sequence ID" value="KAA9130644.1"/>
    <property type="molecule type" value="Genomic_DNA"/>
</dbReference>
<dbReference type="RefSeq" id="WP_150894898.1">
    <property type="nucleotide sequence ID" value="NZ_VYUY01000019.1"/>
</dbReference>
<dbReference type="AlphaFoldDB" id="A0A5N0T822"/>
<keyword evidence="1" id="KW-1133">Transmembrane helix</keyword>
<sequence length="224" mass="23108">MRTSVPGRMPHRSNRLCTSHTCSSCLAVALVVGLLAWLVQPRVAAAETAGDVPAAPLPLRTGERAVWLRTGTMATGAIVGITLAVVAVCIAAILSWVADGGVAAVILSALAVVVLLLAVSSTVFRVRADERGLRVASLLGVPPFQVPLTDVAAAARVTIEPMGEFGGWGMRVGPGGRFGVLLRRGEAIEVTRRSGKRFVVTVGDAGTGAALLEALRERQGTAAD</sequence>
<accession>A0A5N0T822</accession>
<dbReference type="Proteomes" id="UP000326838">
    <property type="component" value="Unassembled WGS sequence"/>
</dbReference>
<protein>
    <recommendedName>
        <fullName evidence="4">DUF1648 domain-containing protein</fullName>
    </recommendedName>
</protein>
<organism evidence="2 3">
    <name type="scientific">Microbacterium caowuchunii</name>
    <dbReference type="NCBI Taxonomy" id="2614638"/>
    <lineage>
        <taxon>Bacteria</taxon>
        <taxon>Bacillati</taxon>
        <taxon>Actinomycetota</taxon>
        <taxon>Actinomycetes</taxon>
        <taxon>Micrococcales</taxon>
        <taxon>Microbacteriaceae</taxon>
        <taxon>Microbacterium</taxon>
    </lineage>
</organism>
<keyword evidence="1" id="KW-0812">Transmembrane</keyword>
<evidence type="ECO:0008006" key="4">
    <source>
        <dbReference type="Google" id="ProtNLM"/>
    </source>
</evidence>